<dbReference type="PROSITE" id="PS01124">
    <property type="entry name" value="HTH_ARAC_FAMILY_2"/>
    <property type="match status" value="1"/>
</dbReference>
<dbReference type="GO" id="GO:0043565">
    <property type="term" value="F:sequence-specific DNA binding"/>
    <property type="evidence" value="ECO:0007669"/>
    <property type="project" value="InterPro"/>
</dbReference>
<dbReference type="EMBL" id="CP046622">
    <property type="protein sequence ID" value="QGW84831.1"/>
    <property type="molecule type" value="Genomic_DNA"/>
</dbReference>
<dbReference type="OrthoDB" id="345413at2"/>
<dbReference type="Pfam" id="PF12833">
    <property type="entry name" value="HTH_18"/>
    <property type="match status" value="1"/>
</dbReference>
<organism evidence="6 7">
    <name type="scientific">Variovorax paradoxus</name>
    <dbReference type="NCBI Taxonomy" id="34073"/>
    <lineage>
        <taxon>Bacteria</taxon>
        <taxon>Pseudomonadati</taxon>
        <taxon>Pseudomonadota</taxon>
        <taxon>Betaproteobacteria</taxon>
        <taxon>Burkholderiales</taxon>
        <taxon>Comamonadaceae</taxon>
        <taxon>Variovorax</taxon>
    </lineage>
</organism>
<feature type="transmembrane region" description="Helical" evidence="4">
    <location>
        <begin position="12"/>
        <end position="29"/>
    </location>
</feature>
<evidence type="ECO:0000313" key="6">
    <source>
        <dbReference type="EMBL" id="QGW84831.1"/>
    </source>
</evidence>
<evidence type="ECO:0000256" key="3">
    <source>
        <dbReference type="ARBA" id="ARBA00023163"/>
    </source>
</evidence>
<dbReference type="PANTHER" id="PTHR43280:SF29">
    <property type="entry name" value="ARAC-FAMILY TRANSCRIPTIONAL REGULATOR"/>
    <property type="match status" value="1"/>
</dbReference>
<feature type="domain" description="HTH araC/xylS-type" evidence="5">
    <location>
        <begin position="269"/>
        <end position="378"/>
    </location>
</feature>
<keyword evidence="4" id="KW-0472">Membrane</keyword>
<dbReference type="SMART" id="SM00342">
    <property type="entry name" value="HTH_ARAC"/>
    <property type="match status" value="1"/>
</dbReference>
<protein>
    <submittedName>
        <fullName evidence="6">Helix-turn-helix domain-containing protein</fullName>
    </submittedName>
</protein>
<keyword evidence="4" id="KW-1133">Transmembrane helix</keyword>
<dbReference type="AlphaFoldDB" id="A0A6I6HPE7"/>
<dbReference type="SUPFAM" id="SSF46689">
    <property type="entry name" value="Homeodomain-like"/>
    <property type="match status" value="1"/>
</dbReference>
<reference evidence="6 7" key="1">
    <citation type="submission" date="2019-12" db="EMBL/GenBank/DDBJ databases">
        <title>Hybrid Genome Assemblies of two High G+C Isolates from Undergraduate Microbiology Courses.</title>
        <authorList>
            <person name="Ne Ville C.J."/>
            <person name="Enright D."/>
            <person name="Hernandez I."/>
            <person name="Dodsworth J."/>
            <person name="Orwin P.M."/>
        </authorList>
    </citation>
    <scope>NUCLEOTIDE SEQUENCE [LARGE SCALE GENOMIC DNA]</scope>
    <source>
        <strain evidence="6 7">CSUSB</strain>
    </source>
</reference>
<gene>
    <name evidence="6" type="ORF">GOQ09_00515</name>
</gene>
<evidence type="ECO:0000313" key="7">
    <source>
        <dbReference type="Proteomes" id="UP000425817"/>
    </source>
</evidence>
<keyword evidence="1" id="KW-0805">Transcription regulation</keyword>
<keyword evidence="4" id="KW-0812">Transmembrane</keyword>
<feature type="transmembrane region" description="Helical" evidence="4">
    <location>
        <begin position="135"/>
        <end position="154"/>
    </location>
</feature>
<evidence type="ECO:0000256" key="4">
    <source>
        <dbReference type="SAM" id="Phobius"/>
    </source>
</evidence>
<feature type="transmembrane region" description="Helical" evidence="4">
    <location>
        <begin position="41"/>
        <end position="60"/>
    </location>
</feature>
<dbReference type="InterPro" id="IPR018062">
    <property type="entry name" value="HTH_AraC-typ_CS"/>
</dbReference>
<accession>A0A6I6HPE7</accession>
<evidence type="ECO:0000256" key="1">
    <source>
        <dbReference type="ARBA" id="ARBA00023015"/>
    </source>
</evidence>
<evidence type="ECO:0000256" key="2">
    <source>
        <dbReference type="ARBA" id="ARBA00023125"/>
    </source>
</evidence>
<dbReference type="GO" id="GO:0003700">
    <property type="term" value="F:DNA-binding transcription factor activity"/>
    <property type="evidence" value="ECO:0007669"/>
    <property type="project" value="InterPro"/>
</dbReference>
<dbReference type="Gene3D" id="1.10.10.60">
    <property type="entry name" value="Homeodomain-like"/>
    <property type="match status" value="1"/>
</dbReference>
<dbReference type="InterPro" id="IPR018060">
    <property type="entry name" value="HTH_AraC"/>
</dbReference>
<feature type="transmembrane region" description="Helical" evidence="4">
    <location>
        <begin position="192"/>
        <end position="212"/>
    </location>
</feature>
<dbReference type="PROSITE" id="PS00041">
    <property type="entry name" value="HTH_ARAC_FAMILY_1"/>
    <property type="match status" value="1"/>
</dbReference>
<keyword evidence="2" id="KW-0238">DNA-binding</keyword>
<evidence type="ECO:0000259" key="5">
    <source>
        <dbReference type="PROSITE" id="PS01124"/>
    </source>
</evidence>
<proteinExistence type="predicted"/>
<dbReference type="Proteomes" id="UP000425817">
    <property type="component" value="Chromosome"/>
</dbReference>
<sequence>MSVSAPSTLADAALRGVLIALLLLLALVLGRDRPRLPAARAGAALALGLAVQVVGSTPMFEALVPRPWQAPLVAVSVGNAVLFWVFVQALFDDDFTLRPMHVAAWAGVAALAAFNCAAVPEAASATAAVTLGLQRAVPLVFAILAALAAASCWRGDLVEKRRRLRVFILVTGIGYSLAMLGVRLASPHGQLSSVWAAADVAMLLLIVAVVTARMVRLGASELFPPVLAGAAPARPPAVLPAAFPAAVEPAAAPSSSGARLEAASDPADDRLVESLQRAMAVDRAYRSEDLSIASLAARLAVPEYRLRRAINQRLGHRNFSAFVNGFRLAEAMAALADPDKRDLPVLTIALTAGFQSIGPFNRTFKTATGLTPTEFRKQKLADS</sequence>
<feature type="transmembrane region" description="Helical" evidence="4">
    <location>
        <begin position="72"/>
        <end position="91"/>
    </location>
</feature>
<feature type="transmembrane region" description="Helical" evidence="4">
    <location>
        <begin position="103"/>
        <end position="123"/>
    </location>
</feature>
<keyword evidence="3" id="KW-0804">Transcription</keyword>
<name>A0A6I6HPE7_VARPD</name>
<dbReference type="PANTHER" id="PTHR43280">
    <property type="entry name" value="ARAC-FAMILY TRANSCRIPTIONAL REGULATOR"/>
    <property type="match status" value="1"/>
</dbReference>
<dbReference type="InterPro" id="IPR009057">
    <property type="entry name" value="Homeodomain-like_sf"/>
</dbReference>
<feature type="transmembrane region" description="Helical" evidence="4">
    <location>
        <begin position="166"/>
        <end position="186"/>
    </location>
</feature>